<dbReference type="OrthoDB" id="309640at2759"/>
<keyword evidence="3" id="KW-1185">Reference proteome</keyword>
<reference evidence="1 3" key="1">
    <citation type="submission" date="2015-02" db="EMBL/GenBank/DDBJ databases">
        <authorList>
            <person name="Chooi Y.-H."/>
        </authorList>
    </citation>
    <scope>NUCLEOTIDE SEQUENCE [LARGE SCALE GENOMIC DNA]</scope>
    <source>
        <strain evidence="1">E3</strain>
    </source>
</reference>
<evidence type="ECO:0000313" key="3">
    <source>
        <dbReference type="Proteomes" id="UP000039324"/>
    </source>
</evidence>
<dbReference type="Gene3D" id="3.30.1330.40">
    <property type="entry name" value="RutC-like"/>
    <property type="match status" value="1"/>
</dbReference>
<evidence type="ECO:0000313" key="4">
    <source>
        <dbReference type="Proteomes" id="UP000290189"/>
    </source>
</evidence>
<dbReference type="AlphaFoldDB" id="A0A0G4IP22"/>
<dbReference type="InterPro" id="IPR006175">
    <property type="entry name" value="YjgF/YER057c/UK114"/>
</dbReference>
<evidence type="ECO:0000313" key="1">
    <source>
        <dbReference type="EMBL" id="CEO97001.1"/>
    </source>
</evidence>
<dbReference type="GO" id="GO:0005829">
    <property type="term" value="C:cytosol"/>
    <property type="evidence" value="ECO:0007669"/>
    <property type="project" value="TreeGrafter"/>
</dbReference>
<dbReference type="CDD" id="cd00448">
    <property type="entry name" value="YjgF_YER057c_UK114_family"/>
    <property type="match status" value="1"/>
</dbReference>
<proteinExistence type="predicted"/>
<geneLocation type="mitochondrion" evidence="2"/>
<dbReference type="EMBL" id="CDSF01000078">
    <property type="protein sequence ID" value="CEO97001.1"/>
    <property type="molecule type" value="Genomic_DNA"/>
</dbReference>
<dbReference type="InterPro" id="IPR035959">
    <property type="entry name" value="RutC-like_sf"/>
</dbReference>
<dbReference type="Proteomes" id="UP000290189">
    <property type="component" value="Unassembled WGS sequence"/>
</dbReference>
<reference evidence="2 4" key="2">
    <citation type="submission" date="2018-03" db="EMBL/GenBank/DDBJ databases">
        <authorList>
            <person name="Fogelqvist J."/>
        </authorList>
    </citation>
    <scope>NUCLEOTIDE SEQUENCE [LARGE SCALE GENOMIC DNA]</scope>
</reference>
<evidence type="ECO:0000313" key="2">
    <source>
        <dbReference type="EMBL" id="SPR00981.1"/>
    </source>
</evidence>
<keyword evidence="2" id="KW-0496">Mitochondrion</keyword>
<accession>A0A0G4IP22</accession>
<name>A0A0G4IP22_PLABS</name>
<gene>
    <name evidence="1" type="ORF">PBRA_005605</name>
    <name evidence="2" type="ORF">PLBR_LOCUS8196</name>
</gene>
<dbReference type="PANTHER" id="PTHR11803">
    <property type="entry name" value="2-IMINOBUTANOATE/2-IMINOPROPANOATE DEAMINASE RIDA"/>
    <property type="match status" value="1"/>
</dbReference>
<protein>
    <submittedName>
        <fullName evidence="1">Uncharacterized protein</fullName>
    </submittedName>
</protein>
<dbReference type="SUPFAM" id="SSF55298">
    <property type="entry name" value="YjgF-like"/>
    <property type="match status" value="1"/>
</dbReference>
<dbReference type="STRING" id="37360.A0A0G4IP22"/>
<dbReference type="Pfam" id="PF01042">
    <property type="entry name" value="Ribonuc_L-PSP"/>
    <property type="match status" value="1"/>
</dbReference>
<dbReference type="GO" id="GO:0019239">
    <property type="term" value="F:deaminase activity"/>
    <property type="evidence" value="ECO:0007669"/>
    <property type="project" value="TreeGrafter"/>
</dbReference>
<sequence length="297" mass="31601">MVRLAWVNADQEPCPQGAGPLPSLTALASAAHVRYWRIEPATLDHDGGVWERVRRRLSLTTCTRLDNVPSSTPCELPPSAGLVSAYVLSGALDVFVAYQSSWLRISLAENDFLAMPQSAVRSARTASDSNSNTFIVLAQEAPAGVSGRGHQPAADGVVNGRPVVLGDAAAAALARYPHARVCGGMIYVSGVSSRRSDNTHVGATLAASREWILDIRLQTAAVLENIKSILMAADADLSHLVSATVYLVDMKDYGGFNEVWNVYFDAASGPARTTVAVAQLPHPRLLIEIQCVAMAPT</sequence>
<dbReference type="GO" id="GO:0005739">
    <property type="term" value="C:mitochondrion"/>
    <property type="evidence" value="ECO:0007669"/>
    <property type="project" value="TreeGrafter"/>
</dbReference>
<dbReference type="EMBL" id="OVEO01000016">
    <property type="protein sequence ID" value="SPR00981.1"/>
    <property type="molecule type" value="Genomic_DNA"/>
</dbReference>
<dbReference type="PANTHER" id="PTHR11803:SF48">
    <property type="entry name" value="2-AMINOMUCONATE DEAMINASE"/>
    <property type="match status" value="1"/>
</dbReference>
<dbReference type="Proteomes" id="UP000039324">
    <property type="component" value="Unassembled WGS sequence"/>
</dbReference>
<organism evidence="1 3">
    <name type="scientific">Plasmodiophora brassicae</name>
    <name type="common">Clubroot disease agent</name>
    <dbReference type="NCBI Taxonomy" id="37360"/>
    <lineage>
        <taxon>Eukaryota</taxon>
        <taxon>Sar</taxon>
        <taxon>Rhizaria</taxon>
        <taxon>Endomyxa</taxon>
        <taxon>Phytomyxea</taxon>
        <taxon>Plasmodiophorida</taxon>
        <taxon>Plasmodiophoridae</taxon>
        <taxon>Plasmodiophora</taxon>
    </lineage>
</organism>